<dbReference type="OrthoDB" id="10002886at2759"/>
<protein>
    <recommendedName>
        <fullName evidence="4">Brefeldin A-inhibited guanine nucleotide-exchange protein 3</fullName>
    </recommendedName>
</protein>
<evidence type="ECO:0000313" key="2">
    <source>
        <dbReference type="EMBL" id="KAG8234274.1"/>
    </source>
</evidence>
<evidence type="ECO:0000313" key="3">
    <source>
        <dbReference type="Proteomes" id="UP000792457"/>
    </source>
</evidence>
<reference evidence="2" key="1">
    <citation type="submission" date="2013-04" db="EMBL/GenBank/DDBJ databases">
        <authorList>
            <person name="Qu J."/>
            <person name="Murali S.C."/>
            <person name="Bandaranaike D."/>
            <person name="Bellair M."/>
            <person name="Blankenburg K."/>
            <person name="Chao H."/>
            <person name="Dinh H."/>
            <person name="Doddapaneni H."/>
            <person name="Downs B."/>
            <person name="Dugan-Rocha S."/>
            <person name="Elkadiri S."/>
            <person name="Gnanaolivu R.D."/>
            <person name="Hernandez B."/>
            <person name="Javaid M."/>
            <person name="Jayaseelan J.C."/>
            <person name="Lee S."/>
            <person name="Li M."/>
            <person name="Ming W."/>
            <person name="Munidasa M."/>
            <person name="Muniz J."/>
            <person name="Nguyen L."/>
            <person name="Ongeri F."/>
            <person name="Osuji N."/>
            <person name="Pu L.-L."/>
            <person name="Puazo M."/>
            <person name="Qu C."/>
            <person name="Quiroz J."/>
            <person name="Raj R."/>
            <person name="Weissenberger G."/>
            <person name="Xin Y."/>
            <person name="Zou X."/>
            <person name="Han Y."/>
            <person name="Richards S."/>
            <person name="Worley K."/>
            <person name="Muzny D."/>
            <person name="Gibbs R."/>
        </authorList>
    </citation>
    <scope>NUCLEOTIDE SEQUENCE</scope>
    <source>
        <strain evidence="2">Sampled in the wild</strain>
    </source>
</reference>
<name>A0A8K0P855_LADFU</name>
<feature type="region of interest" description="Disordered" evidence="1">
    <location>
        <begin position="436"/>
        <end position="493"/>
    </location>
</feature>
<dbReference type="EMBL" id="KZ308793">
    <property type="protein sequence ID" value="KAG8234274.1"/>
    <property type="molecule type" value="Genomic_DNA"/>
</dbReference>
<proteinExistence type="predicted"/>
<feature type="compositionally biased region" description="Low complexity" evidence="1">
    <location>
        <begin position="480"/>
        <end position="489"/>
    </location>
</feature>
<dbReference type="AlphaFoldDB" id="A0A8K0P855"/>
<reference evidence="2" key="2">
    <citation type="submission" date="2017-10" db="EMBL/GenBank/DDBJ databases">
        <title>Ladona fulva Genome sequencing and assembly.</title>
        <authorList>
            <person name="Murali S."/>
            <person name="Richards S."/>
            <person name="Bandaranaike D."/>
            <person name="Bellair M."/>
            <person name="Blankenburg K."/>
            <person name="Chao H."/>
            <person name="Dinh H."/>
            <person name="Doddapaneni H."/>
            <person name="Dugan-Rocha S."/>
            <person name="Elkadiri S."/>
            <person name="Gnanaolivu R."/>
            <person name="Hernandez B."/>
            <person name="Skinner E."/>
            <person name="Javaid M."/>
            <person name="Lee S."/>
            <person name="Li M."/>
            <person name="Ming W."/>
            <person name="Munidasa M."/>
            <person name="Muniz J."/>
            <person name="Nguyen L."/>
            <person name="Hughes D."/>
            <person name="Osuji N."/>
            <person name="Pu L.-L."/>
            <person name="Puazo M."/>
            <person name="Qu C."/>
            <person name="Quiroz J."/>
            <person name="Raj R."/>
            <person name="Weissenberger G."/>
            <person name="Xin Y."/>
            <person name="Zou X."/>
            <person name="Han Y."/>
            <person name="Worley K."/>
            <person name="Muzny D."/>
            <person name="Gibbs R."/>
        </authorList>
    </citation>
    <scope>NUCLEOTIDE SEQUENCE</scope>
    <source>
        <strain evidence="2">Sampled in the wild</strain>
    </source>
</reference>
<dbReference type="Proteomes" id="UP000792457">
    <property type="component" value="Unassembled WGS sequence"/>
</dbReference>
<gene>
    <name evidence="2" type="ORF">J437_LFUL006519</name>
</gene>
<keyword evidence="3" id="KW-1185">Reference proteome</keyword>
<evidence type="ECO:0008006" key="4">
    <source>
        <dbReference type="Google" id="ProtNLM"/>
    </source>
</evidence>
<sequence length="651" mass="72036">MFVVRSLDLESRSLVNYDVDRHLILTAGPLLNREQWSVACLAIHRACAVSLHSLRQLMVAFNAGSHNFYGDVGQVKVAARRDCTVRESDRLKQLAQQVFLLESQRGLESSVTNSSYGPSAAEFASDVVHGGEERSFIFLLYPPDVENTLNPDLYIVRVPFRSLVVGLLAHQMLLQTIGSILLNGTKHVVSSLANVLLQSPAMGLHGSKSRCVAPDKSHYILPGFMEYMASEDMQTLLSCLDASYKAAIDFDARPGLKFLVQKVAHLDQAANLYKQAGAAWTIKVIALFDVSLHEVGQGEITLEKVKGILDLHQEKDGVKDDDKGGFKDSSSSIMEKSGGPLLLRDVPSFIIKLWRGFNELCETYIDVALDRNGQHSAVDRISDRPIFFLIAHPDDFPEIKRKESPKNSSNLDHVTITLSAEPSVPTLPQKILPVQDVVESEPSKETAPSSPLKPFSLSDFARDPPDVSDVEELVHEKTSTSEGSGTEESMAPSHVLAPLRPDNKEIEDSYPVPADQVEQLMDEYKRHKHTRFVSAVALPRECLIPDGKGKNSRKESCFSSALEERLPPELESQRRNSIIKDGEAHREVWAEMLVSVFDLVAQLDDEHFRALLPVLFGGVKRLTAHATDANLKQVVAGFFQRVAVVYGFGVN</sequence>
<evidence type="ECO:0000256" key="1">
    <source>
        <dbReference type="SAM" id="MobiDB-lite"/>
    </source>
</evidence>
<comment type="caution">
    <text evidence="2">The sequence shown here is derived from an EMBL/GenBank/DDBJ whole genome shotgun (WGS) entry which is preliminary data.</text>
</comment>
<organism evidence="2 3">
    <name type="scientific">Ladona fulva</name>
    <name type="common">Scarce chaser dragonfly</name>
    <name type="synonym">Libellula fulva</name>
    <dbReference type="NCBI Taxonomy" id="123851"/>
    <lineage>
        <taxon>Eukaryota</taxon>
        <taxon>Metazoa</taxon>
        <taxon>Ecdysozoa</taxon>
        <taxon>Arthropoda</taxon>
        <taxon>Hexapoda</taxon>
        <taxon>Insecta</taxon>
        <taxon>Pterygota</taxon>
        <taxon>Palaeoptera</taxon>
        <taxon>Odonata</taxon>
        <taxon>Epiprocta</taxon>
        <taxon>Anisoptera</taxon>
        <taxon>Libelluloidea</taxon>
        <taxon>Libellulidae</taxon>
        <taxon>Ladona</taxon>
    </lineage>
</organism>
<accession>A0A8K0P855</accession>